<dbReference type="EMBL" id="MGAU01000021">
    <property type="protein sequence ID" value="OGK55165.1"/>
    <property type="molecule type" value="Genomic_DNA"/>
</dbReference>
<proteinExistence type="predicted"/>
<evidence type="ECO:0000259" key="1">
    <source>
        <dbReference type="Pfam" id="PF00535"/>
    </source>
</evidence>
<gene>
    <name evidence="2" type="ORF">A3B56_02750</name>
</gene>
<feature type="domain" description="Glycosyltransferase 2-like" evidence="1">
    <location>
        <begin position="9"/>
        <end position="163"/>
    </location>
</feature>
<comment type="caution">
    <text evidence="2">The sequence shown here is derived from an EMBL/GenBank/DDBJ whole genome shotgun (WGS) entry which is preliminary data.</text>
</comment>
<evidence type="ECO:0000313" key="3">
    <source>
        <dbReference type="Proteomes" id="UP000178486"/>
    </source>
</evidence>
<dbReference type="SUPFAM" id="SSF53448">
    <property type="entry name" value="Nucleotide-diphospho-sugar transferases"/>
    <property type="match status" value="1"/>
</dbReference>
<evidence type="ECO:0000313" key="2">
    <source>
        <dbReference type="EMBL" id="OGK55165.1"/>
    </source>
</evidence>
<dbReference type="AlphaFoldDB" id="A0A1F7JHT8"/>
<dbReference type="CDD" id="cd02511">
    <property type="entry name" value="Beta4Glucosyltransferase"/>
    <property type="match status" value="1"/>
</dbReference>
<dbReference type="InterPro" id="IPR001173">
    <property type="entry name" value="Glyco_trans_2-like"/>
</dbReference>
<dbReference type="Gene3D" id="3.90.550.10">
    <property type="entry name" value="Spore Coat Polysaccharide Biosynthesis Protein SpsA, Chain A"/>
    <property type="match status" value="1"/>
</dbReference>
<dbReference type="PANTHER" id="PTHR43630:SF2">
    <property type="entry name" value="GLYCOSYLTRANSFERASE"/>
    <property type="match status" value="1"/>
</dbReference>
<dbReference type="PANTHER" id="PTHR43630">
    <property type="entry name" value="POLY-BETA-1,6-N-ACETYL-D-GLUCOSAMINE SYNTHASE"/>
    <property type="match status" value="1"/>
</dbReference>
<reference evidence="2 3" key="1">
    <citation type="journal article" date="2016" name="Nat. Commun.">
        <title>Thousands of microbial genomes shed light on interconnected biogeochemical processes in an aquifer system.</title>
        <authorList>
            <person name="Anantharaman K."/>
            <person name="Brown C.T."/>
            <person name="Hug L.A."/>
            <person name="Sharon I."/>
            <person name="Castelle C.J."/>
            <person name="Probst A.J."/>
            <person name="Thomas B.C."/>
            <person name="Singh A."/>
            <person name="Wilkins M.J."/>
            <person name="Karaoz U."/>
            <person name="Brodie E.L."/>
            <person name="Williams K.H."/>
            <person name="Hubbard S.S."/>
            <person name="Banfield J.F."/>
        </authorList>
    </citation>
    <scope>NUCLEOTIDE SEQUENCE [LARGE SCALE GENOMIC DNA]</scope>
</reference>
<sequence>MKHRKQTLSVAIAVYNEEAKLEKCLMSVKRLADEIIIVDGGSSDKTVAIAKKHTPHVVKTDNPPMFHINKQKAVDKATGDWVLQLDADERVTPRLSAEIRRVINESREENGYWIPRKNYICGVWMRYGGMYPDPVTRLFRNGKGEFPCKSVHEQIEISGKTGMLHEALVHETYRSWDEYMKKADVYTTLTAQEMIATGTGNNPVTMVKYLFIKPASRFISLYIRHKGMLDGWNGLLWALFSGMHFPMAYVKFLEMEGRGS</sequence>
<protein>
    <recommendedName>
        <fullName evidence="1">Glycosyltransferase 2-like domain-containing protein</fullName>
    </recommendedName>
</protein>
<accession>A0A1F7JHT8</accession>
<dbReference type="Proteomes" id="UP000178486">
    <property type="component" value="Unassembled WGS sequence"/>
</dbReference>
<name>A0A1F7JHT8_9BACT</name>
<dbReference type="InterPro" id="IPR029044">
    <property type="entry name" value="Nucleotide-diphossugar_trans"/>
</dbReference>
<dbReference type="Pfam" id="PF00535">
    <property type="entry name" value="Glycos_transf_2"/>
    <property type="match status" value="1"/>
</dbReference>
<organism evidence="2 3">
    <name type="scientific">Candidatus Roizmanbacteria bacterium RIFCSPLOWO2_01_FULL_45_11</name>
    <dbReference type="NCBI Taxonomy" id="1802070"/>
    <lineage>
        <taxon>Bacteria</taxon>
        <taxon>Candidatus Roizmaniibacteriota</taxon>
    </lineage>
</organism>